<dbReference type="Gene3D" id="2.30.30.320">
    <property type="entry name" value="DUF1653-like domain"/>
    <property type="match status" value="1"/>
</dbReference>
<evidence type="ECO:0000259" key="1">
    <source>
        <dbReference type="Pfam" id="PF07866"/>
    </source>
</evidence>
<comment type="caution">
    <text evidence="2">The sequence shown here is derived from an EMBL/GenBank/DDBJ whole genome shotgun (WGS) entry which is preliminary data.</text>
</comment>
<dbReference type="Pfam" id="PF07866">
    <property type="entry name" value="DUF1653"/>
    <property type="match status" value="1"/>
</dbReference>
<evidence type="ECO:0000313" key="3">
    <source>
        <dbReference type="Proteomes" id="UP000177130"/>
    </source>
</evidence>
<accession>A0A1G2MLX0</accession>
<dbReference type="InterPro" id="IPR023387">
    <property type="entry name" value="DUF1653-like_dom"/>
</dbReference>
<feature type="domain" description="DUF1653" evidence="1">
    <location>
        <begin position="23"/>
        <end position="83"/>
    </location>
</feature>
<reference evidence="2 3" key="1">
    <citation type="journal article" date="2016" name="Nat. Commun.">
        <title>Thousands of microbial genomes shed light on interconnected biogeochemical processes in an aquifer system.</title>
        <authorList>
            <person name="Anantharaman K."/>
            <person name="Brown C.T."/>
            <person name="Hug L.A."/>
            <person name="Sharon I."/>
            <person name="Castelle C.J."/>
            <person name="Probst A.J."/>
            <person name="Thomas B.C."/>
            <person name="Singh A."/>
            <person name="Wilkins M.J."/>
            <person name="Karaoz U."/>
            <person name="Brodie E.L."/>
            <person name="Williams K.H."/>
            <person name="Hubbard S.S."/>
            <person name="Banfield J.F."/>
        </authorList>
    </citation>
    <scope>NUCLEOTIDE SEQUENCE [LARGE SCALE GENOMIC DNA]</scope>
</reference>
<dbReference type="AlphaFoldDB" id="A0A1G2MLX0"/>
<dbReference type="EMBL" id="MHRK01000020">
    <property type="protein sequence ID" value="OHA24002.1"/>
    <property type="molecule type" value="Genomic_DNA"/>
</dbReference>
<organism evidence="2 3">
    <name type="scientific">Candidatus Taylorbacteria bacterium RIFCSPHIGHO2_02_FULL_43_32b</name>
    <dbReference type="NCBI Taxonomy" id="1802306"/>
    <lineage>
        <taxon>Bacteria</taxon>
        <taxon>Candidatus Tayloriibacteriota</taxon>
    </lineage>
</organism>
<name>A0A1G2MLX0_9BACT</name>
<evidence type="ECO:0000313" key="2">
    <source>
        <dbReference type="EMBL" id="OHA24002.1"/>
    </source>
</evidence>
<dbReference type="InterPro" id="IPR037135">
    <property type="entry name" value="DUF1653-like_dom_sf"/>
</dbReference>
<protein>
    <recommendedName>
        <fullName evidence="1">DUF1653 domain-containing protein</fullName>
    </recommendedName>
</protein>
<sequence length="99" mass="11686">MRRPEHGGTLEKYGKKIVMIKPGEYQHFKGGHYEVLFVVKHSETLEEMVVYRALYGTKEVWVRPLPNFCEEVEVDGQKVPRFKLLKEDDLHERKDGKVQ</sequence>
<dbReference type="STRING" id="1802306.A3C72_02560"/>
<proteinExistence type="predicted"/>
<gene>
    <name evidence="2" type="ORF">A3C72_02560</name>
</gene>
<dbReference type="Proteomes" id="UP000177130">
    <property type="component" value="Unassembled WGS sequence"/>
</dbReference>